<evidence type="ECO:0000313" key="7">
    <source>
        <dbReference type="EMBL" id="MDP9793251.1"/>
    </source>
</evidence>
<proteinExistence type="predicted"/>
<organism evidence="7 8">
    <name type="scientific">Catenuloplanes nepalensis</name>
    <dbReference type="NCBI Taxonomy" id="587533"/>
    <lineage>
        <taxon>Bacteria</taxon>
        <taxon>Bacillati</taxon>
        <taxon>Actinomycetota</taxon>
        <taxon>Actinomycetes</taxon>
        <taxon>Micromonosporales</taxon>
        <taxon>Micromonosporaceae</taxon>
        <taxon>Catenuloplanes</taxon>
    </lineage>
</organism>
<keyword evidence="2 5" id="KW-0812">Transmembrane</keyword>
<evidence type="ECO:0000256" key="3">
    <source>
        <dbReference type="ARBA" id="ARBA00022989"/>
    </source>
</evidence>
<feature type="transmembrane region" description="Helical" evidence="5">
    <location>
        <begin position="243"/>
        <end position="266"/>
    </location>
</feature>
<keyword evidence="4 5" id="KW-0472">Membrane</keyword>
<dbReference type="PANTHER" id="PTHR11360:SF304">
    <property type="entry name" value="MFS DOMAIN-CONTAINING PROTEIN"/>
    <property type="match status" value="1"/>
</dbReference>
<sequence length="425" mass="42866">MATREIRDLYGRHYRVGETDRQLLGRPRAVLLATACAAMAAVGLLQYGFAAALPVLDPTFPHTEPLAALAVWVACQAVSAPLAAVLYRRLRGSPAVPLLAAAVLSGTALLTIAYAHTLPALVLGYGVLGGLGAGLTYLTCIAVVTEWYPERTAARAGLVSGAFALGSAPVAVLAGTGFFTVAAIVVAAVLAGSAIVLRKPPRHWWPPAIDPQRWAVDRALNPSIPHNIPAVRRWSAATAARSAALPAICVVVVLTSTLALFDLAYLGGYGQAPAIAALAAAAGLGRASTGTLSDRLGRRRTLGVALALGGVAQFGLLTAVHARSTAGAVLFGALAGAGVGTGYSLLVALVRDFFGGDALIPIYGIAYAGKAIGGVAGVVLAAVLLGAAPSATLITAVAGLAGLCTAALTLTLHQPGRPRTLPTAS</sequence>
<dbReference type="PROSITE" id="PS00216">
    <property type="entry name" value="SUGAR_TRANSPORT_1"/>
    <property type="match status" value="1"/>
</dbReference>
<feature type="transmembrane region" description="Helical" evidence="5">
    <location>
        <begin position="391"/>
        <end position="412"/>
    </location>
</feature>
<reference evidence="7 8" key="1">
    <citation type="submission" date="2023-07" db="EMBL/GenBank/DDBJ databases">
        <title>Sequencing the genomes of 1000 actinobacteria strains.</title>
        <authorList>
            <person name="Klenk H.-P."/>
        </authorList>
    </citation>
    <scope>NUCLEOTIDE SEQUENCE [LARGE SCALE GENOMIC DNA]</scope>
    <source>
        <strain evidence="7 8">DSM 44710</strain>
    </source>
</reference>
<feature type="transmembrane region" description="Helical" evidence="5">
    <location>
        <begin position="301"/>
        <end position="322"/>
    </location>
</feature>
<dbReference type="InterPro" id="IPR036259">
    <property type="entry name" value="MFS_trans_sf"/>
</dbReference>
<dbReference type="Pfam" id="PF07690">
    <property type="entry name" value="MFS_1"/>
    <property type="match status" value="1"/>
</dbReference>
<feature type="transmembrane region" description="Helical" evidence="5">
    <location>
        <begin position="29"/>
        <end position="49"/>
    </location>
</feature>
<feature type="transmembrane region" description="Helical" evidence="5">
    <location>
        <begin position="156"/>
        <end position="172"/>
    </location>
</feature>
<feature type="transmembrane region" description="Helical" evidence="5">
    <location>
        <begin position="69"/>
        <end position="87"/>
    </location>
</feature>
<dbReference type="PROSITE" id="PS50850">
    <property type="entry name" value="MFS"/>
    <property type="match status" value="1"/>
</dbReference>
<dbReference type="Proteomes" id="UP001240984">
    <property type="component" value="Unassembled WGS sequence"/>
</dbReference>
<keyword evidence="3 5" id="KW-1133">Transmembrane helix</keyword>
<protein>
    <submittedName>
        <fullName evidence="7">MFS family permease</fullName>
    </submittedName>
</protein>
<dbReference type="InterPro" id="IPR050327">
    <property type="entry name" value="Proton-linked_MCT"/>
</dbReference>
<evidence type="ECO:0000256" key="1">
    <source>
        <dbReference type="ARBA" id="ARBA00004651"/>
    </source>
</evidence>
<dbReference type="RefSeq" id="WP_306828272.1">
    <property type="nucleotide sequence ID" value="NZ_JAUSRA010000001.1"/>
</dbReference>
<evidence type="ECO:0000256" key="4">
    <source>
        <dbReference type="ARBA" id="ARBA00023136"/>
    </source>
</evidence>
<dbReference type="SUPFAM" id="SSF103473">
    <property type="entry name" value="MFS general substrate transporter"/>
    <property type="match status" value="1"/>
</dbReference>
<dbReference type="Gene3D" id="1.20.1250.20">
    <property type="entry name" value="MFS general substrate transporter like domains"/>
    <property type="match status" value="2"/>
</dbReference>
<feature type="transmembrane region" description="Helical" evidence="5">
    <location>
        <begin position="272"/>
        <end position="289"/>
    </location>
</feature>
<comment type="caution">
    <text evidence="7">The sequence shown here is derived from an EMBL/GenBank/DDBJ whole genome shotgun (WGS) entry which is preliminary data.</text>
</comment>
<name>A0ABT9MQ96_9ACTN</name>
<gene>
    <name evidence="7" type="ORF">J2S43_001763</name>
</gene>
<dbReference type="InterPro" id="IPR011701">
    <property type="entry name" value="MFS"/>
</dbReference>
<keyword evidence="8" id="KW-1185">Reference proteome</keyword>
<feature type="transmembrane region" description="Helical" evidence="5">
    <location>
        <begin position="362"/>
        <end position="385"/>
    </location>
</feature>
<dbReference type="InterPro" id="IPR020846">
    <property type="entry name" value="MFS_dom"/>
</dbReference>
<dbReference type="InterPro" id="IPR005829">
    <property type="entry name" value="Sugar_transporter_CS"/>
</dbReference>
<evidence type="ECO:0000256" key="5">
    <source>
        <dbReference type="SAM" id="Phobius"/>
    </source>
</evidence>
<feature type="domain" description="Major facilitator superfamily (MFS) profile" evidence="6">
    <location>
        <begin position="180"/>
        <end position="425"/>
    </location>
</feature>
<feature type="transmembrane region" description="Helical" evidence="5">
    <location>
        <begin position="122"/>
        <end position="144"/>
    </location>
</feature>
<dbReference type="PANTHER" id="PTHR11360">
    <property type="entry name" value="MONOCARBOXYLATE TRANSPORTER"/>
    <property type="match status" value="1"/>
</dbReference>
<dbReference type="EMBL" id="JAUSRA010000001">
    <property type="protein sequence ID" value="MDP9793251.1"/>
    <property type="molecule type" value="Genomic_DNA"/>
</dbReference>
<feature type="transmembrane region" description="Helical" evidence="5">
    <location>
        <begin position="178"/>
        <end position="197"/>
    </location>
</feature>
<evidence type="ECO:0000259" key="6">
    <source>
        <dbReference type="PROSITE" id="PS50850"/>
    </source>
</evidence>
<comment type="subcellular location">
    <subcellularLocation>
        <location evidence="1">Cell membrane</location>
        <topology evidence="1">Multi-pass membrane protein</topology>
    </subcellularLocation>
</comment>
<feature type="transmembrane region" description="Helical" evidence="5">
    <location>
        <begin position="94"/>
        <end position="116"/>
    </location>
</feature>
<feature type="transmembrane region" description="Helical" evidence="5">
    <location>
        <begin position="328"/>
        <end position="350"/>
    </location>
</feature>
<accession>A0ABT9MQ96</accession>
<evidence type="ECO:0000313" key="8">
    <source>
        <dbReference type="Proteomes" id="UP001240984"/>
    </source>
</evidence>
<evidence type="ECO:0000256" key="2">
    <source>
        <dbReference type="ARBA" id="ARBA00022692"/>
    </source>
</evidence>